<feature type="transmembrane region" description="Helical" evidence="5">
    <location>
        <begin position="194"/>
        <end position="216"/>
    </location>
</feature>
<feature type="transmembrane region" description="Helical" evidence="5">
    <location>
        <begin position="12"/>
        <end position="32"/>
    </location>
</feature>
<feature type="transmembrane region" description="Helical" evidence="5">
    <location>
        <begin position="154"/>
        <end position="173"/>
    </location>
</feature>
<dbReference type="CDD" id="cd13956">
    <property type="entry name" value="PT_UbiA"/>
    <property type="match status" value="1"/>
</dbReference>
<evidence type="ECO:0000313" key="7">
    <source>
        <dbReference type="Proteomes" id="UP001160142"/>
    </source>
</evidence>
<keyword evidence="3 5" id="KW-1133">Transmembrane helix</keyword>
<evidence type="ECO:0000256" key="2">
    <source>
        <dbReference type="ARBA" id="ARBA00022692"/>
    </source>
</evidence>
<sequence length="272" mass="27804">MTPRMPAIVRSAHPLPTVTVTIVAVVLAIAFGLDTLRIILVGAVILTNQLSIGLSNDWIDADRDRATQRADKPVATGELPRRTAAVIAIASAATSVLLSLPLGFPAAAAHAVFLAAGWLYNAGLKRTPLSFLAYLVGFAALPLFVGLASPSPFIVSPWVLVAGGLLGVAAHGANVLPDLDDDRRTGVRGLPHRIGVRATGALIAVSLVGASAAVAFGHGTPGVLAVVAFTAIVLIAATSAVLVWFRPPSVAVFRLILVAAVIVVAQLASSGH</sequence>
<evidence type="ECO:0000256" key="5">
    <source>
        <dbReference type="SAM" id="Phobius"/>
    </source>
</evidence>
<keyword evidence="2 5" id="KW-0812">Transmembrane</keyword>
<evidence type="ECO:0000256" key="1">
    <source>
        <dbReference type="ARBA" id="ARBA00004141"/>
    </source>
</evidence>
<feature type="transmembrane region" description="Helical" evidence="5">
    <location>
        <begin position="38"/>
        <end position="59"/>
    </location>
</feature>
<dbReference type="EMBL" id="JARXVQ010000001">
    <property type="protein sequence ID" value="MDH6181178.1"/>
    <property type="molecule type" value="Genomic_DNA"/>
</dbReference>
<dbReference type="InterPro" id="IPR044878">
    <property type="entry name" value="UbiA_sf"/>
</dbReference>
<protein>
    <submittedName>
        <fullName evidence="6">4-hydroxybenzoate polyprenyltransferase</fullName>
    </submittedName>
</protein>
<keyword evidence="4 5" id="KW-0472">Membrane</keyword>
<feature type="transmembrane region" description="Helical" evidence="5">
    <location>
        <begin position="222"/>
        <end position="245"/>
    </location>
</feature>
<feature type="transmembrane region" description="Helical" evidence="5">
    <location>
        <begin position="252"/>
        <end position="269"/>
    </location>
</feature>
<keyword evidence="7" id="KW-1185">Reference proteome</keyword>
<dbReference type="RefSeq" id="WP_322133497.1">
    <property type="nucleotide sequence ID" value="NZ_CP085036.1"/>
</dbReference>
<dbReference type="Proteomes" id="UP001160142">
    <property type="component" value="Unassembled WGS sequence"/>
</dbReference>
<feature type="transmembrane region" description="Helical" evidence="5">
    <location>
        <begin position="104"/>
        <end position="122"/>
    </location>
</feature>
<reference evidence="6 7" key="1">
    <citation type="submission" date="2023-04" db="EMBL/GenBank/DDBJ databases">
        <title>Genome Encyclopedia of Bacteria and Archaea VI: Functional Genomics of Type Strains.</title>
        <authorList>
            <person name="Whitman W."/>
        </authorList>
    </citation>
    <scope>NUCLEOTIDE SEQUENCE [LARGE SCALE GENOMIC DNA]</scope>
    <source>
        <strain evidence="6 7">SG_E_30_P1</strain>
    </source>
</reference>
<organism evidence="6 7">
    <name type="scientific">Antiquaquibacter oligotrophicus</name>
    <dbReference type="NCBI Taxonomy" id="2880260"/>
    <lineage>
        <taxon>Bacteria</taxon>
        <taxon>Bacillati</taxon>
        <taxon>Actinomycetota</taxon>
        <taxon>Actinomycetes</taxon>
        <taxon>Micrococcales</taxon>
        <taxon>Microbacteriaceae</taxon>
        <taxon>Antiquaquibacter</taxon>
    </lineage>
</organism>
<name>A0ABT6KNZ5_9MICO</name>
<proteinExistence type="predicted"/>
<evidence type="ECO:0000256" key="3">
    <source>
        <dbReference type="ARBA" id="ARBA00022989"/>
    </source>
</evidence>
<comment type="caution">
    <text evidence="6">The sequence shown here is derived from an EMBL/GenBank/DDBJ whole genome shotgun (WGS) entry which is preliminary data.</text>
</comment>
<evidence type="ECO:0000256" key="4">
    <source>
        <dbReference type="ARBA" id="ARBA00023136"/>
    </source>
</evidence>
<dbReference type="Pfam" id="PF01040">
    <property type="entry name" value="UbiA"/>
    <property type="match status" value="1"/>
</dbReference>
<accession>A0ABT6KNZ5</accession>
<dbReference type="Gene3D" id="1.10.357.140">
    <property type="entry name" value="UbiA prenyltransferase"/>
    <property type="match status" value="1"/>
</dbReference>
<evidence type="ECO:0000313" key="6">
    <source>
        <dbReference type="EMBL" id="MDH6181178.1"/>
    </source>
</evidence>
<feature type="transmembrane region" description="Helical" evidence="5">
    <location>
        <begin position="129"/>
        <end position="148"/>
    </location>
</feature>
<comment type="subcellular location">
    <subcellularLocation>
        <location evidence="1">Membrane</location>
        <topology evidence="1">Multi-pass membrane protein</topology>
    </subcellularLocation>
</comment>
<gene>
    <name evidence="6" type="ORF">M2152_001360</name>
</gene>
<dbReference type="InterPro" id="IPR000537">
    <property type="entry name" value="UbiA_prenyltransferase"/>
</dbReference>